<feature type="compositionally biased region" description="Low complexity" evidence="1">
    <location>
        <begin position="38"/>
        <end position="47"/>
    </location>
</feature>
<evidence type="ECO:0000313" key="3">
    <source>
        <dbReference type="Proteomes" id="UP000239209"/>
    </source>
</evidence>
<reference evidence="2 3" key="1">
    <citation type="submission" date="2018-03" db="EMBL/GenBank/DDBJ databases">
        <title>Genomic Encyclopedia of Archaeal and Bacterial Type Strains, Phase II (KMG-II): from individual species to whole genera.</title>
        <authorList>
            <person name="Goeker M."/>
        </authorList>
    </citation>
    <scope>NUCLEOTIDE SEQUENCE [LARGE SCALE GENOMIC DNA]</scope>
    <source>
        <strain evidence="2 3">DSM 45348</strain>
    </source>
</reference>
<feature type="region of interest" description="Disordered" evidence="1">
    <location>
        <begin position="1"/>
        <end position="56"/>
    </location>
</feature>
<keyword evidence="3" id="KW-1185">Reference proteome</keyword>
<protein>
    <submittedName>
        <fullName evidence="2">Uncharacterized protein</fullName>
    </submittedName>
</protein>
<evidence type="ECO:0000313" key="2">
    <source>
        <dbReference type="EMBL" id="PRY31117.1"/>
    </source>
</evidence>
<feature type="compositionally biased region" description="Low complexity" evidence="1">
    <location>
        <begin position="1"/>
        <end position="14"/>
    </location>
</feature>
<dbReference type="EMBL" id="PVZG01000003">
    <property type="protein sequence ID" value="PRY31117.1"/>
    <property type="molecule type" value="Genomic_DNA"/>
</dbReference>
<feature type="region of interest" description="Disordered" evidence="1">
    <location>
        <begin position="81"/>
        <end position="134"/>
    </location>
</feature>
<gene>
    <name evidence="2" type="ORF">CLV70_1031</name>
</gene>
<organism evidence="2 3">
    <name type="scientific">Pseudosporangium ferrugineum</name>
    <dbReference type="NCBI Taxonomy" id="439699"/>
    <lineage>
        <taxon>Bacteria</taxon>
        <taxon>Bacillati</taxon>
        <taxon>Actinomycetota</taxon>
        <taxon>Actinomycetes</taxon>
        <taxon>Micromonosporales</taxon>
        <taxon>Micromonosporaceae</taxon>
        <taxon>Pseudosporangium</taxon>
    </lineage>
</organism>
<feature type="compositionally biased region" description="Low complexity" evidence="1">
    <location>
        <begin position="123"/>
        <end position="134"/>
    </location>
</feature>
<proteinExistence type="predicted"/>
<dbReference type="AlphaFoldDB" id="A0A2T0SCH3"/>
<accession>A0A2T0SCH3</accession>
<evidence type="ECO:0000256" key="1">
    <source>
        <dbReference type="SAM" id="MobiDB-lite"/>
    </source>
</evidence>
<feature type="compositionally biased region" description="Low complexity" evidence="1">
    <location>
        <begin position="102"/>
        <end position="114"/>
    </location>
</feature>
<comment type="caution">
    <text evidence="2">The sequence shown here is derived from an EMBL/GenBank/DDBJ whole genome shotgun (WGS) entry which is preliminary data.</text>
</comment>
<sequence>MSQATATASTARSRVAPSCARPTKSMVKPKAPPSGTVRTTATAASRRAATRKAGENAMVAMAAARSTIPRMLAAACMTSPTVVGSNGGKGQRSVQGTVPDVAAKTAAPPSSAASGRESGRTVSPSSATPTASTISPHLYAVAQGALEVPASLT</sequence>
<name>A0A2T0SCH3_9ACTN</name>
<dbReference type="Proteomes" id="UP000239209">
    <property type="component" value="Unassembled WGS sequence"/>
</dbReference>